<accession>A0AAD9HR61</accession>
<proteinExistence type="predicted"/>
<gene>
    <name evidence="2" type="ORF">LX32DRAFT_75787</name>
</gene>
<feature type="region of interest" description="Disordered" evidence="1">
    <location>
        <begin position="172"/>
        <end position="208"/>
    </location>
</feature>
<reference evidence="2" key="1">
    <citation type="submission" date="2021-06" db="EMBL/GenBank/DDBJ databases">
        <title>Comparative genomics, transcriptomics and evolutionary studies reveal genomic signatures of adaptation to plant cell wall in hemibiotrophic fungi.</title>
        <authorList>
            <consortium name="DOE Joint Genome Institute"/>
            <person name="Baroncelli R."/>
            <person name="Diaz J.F."/>
            <person name="Benocci T."/>
            <person name="Peng M."/>
            <person name="Battaglia E."/>
            <person name="Haridas S."/>
            <person name="Andreopoulos W."/>
            <person name="Labutti K."/>
            <person name="Pangilinan J."/>
            <person name="Floch G.L."/>
            <person name="Makela M.R."/>
            <person name="Henrissat B."/>
            <person name="Grigoriev I.V."/>
            <person name="Crouch J.A."/>
            <person name="De Vries R.P."/>
            <person name="Sukno S.A."/>
            <person name="Thon M.R."/>
        </authorList>
    </citation>
    <scope>NUCLEOTIDE SEQUENCE</scope>
    <source>
        <strain evidence="2">MAFF235873</strain>
    </source>
</reference>
<evidence type="ECO:0000313" key="3">
    <source>
        <dbReference type="Proteomes" id="UP001232148"/>
    </source>
</evidence>
<name>A0AAD9HR61_9PEZI</name>
<evidence type="ECO:0000313" key="2">
    <source>
        <dbReference type="EMBL" id="KAK2033578.1"/>
    </source>
</evidence>
<dbReference type="Proteomes" id="UP001232148">
    <property type="component" value="Unassembled WGS sequence"/>
</dbReference>
<comment type="caution">
    <text evidence="2">The sequence shown here is derived from an EMBL/GenBank/DDBJ whole genome shotgun (WGS) entry which is preliminary data.</text>
</comment>
<evidence type="ECO:0000256" key="1">
    <source>
        <dbReference type="SAM" id="MobiDB-lite"/>
    </source>
</evidence>
<organism evidence="2 3">
    <name type="scientific">Colletotrichum zoysiae</name>
    <dbReference type="NCBI Taxonomy" id="1216348"/>
    <lineage>
        <taxon>Eukaryota</taxon>
        <taxon>Fungi</taxon>
        <taxon>Dikarya</taxon>
        <taxon>Ascomycota</taxon>
        <taxon>Pezizomycotina</taxon>
        <taxon>Sordariomycetes</taxon>
        <taxon>Hypocreomycetidae</taxon>
        <taxon>Glomerellales</taxon>
        <taxon>Glomerellaceae</taxon>
        <taxon>Colletotrichum</taxon>
        <taxon>Colletotrichum graminicola species complex</taxon>
    </lineage>
</organism>
<dbReference type="EMBL" id="MU842821">
    <property type="protein sequence ID" value="KAK2033578.1"/>
    <property type="molecule type" value="Genomic_DNA"/>
</dbReference>
<sequence>MCQLILLPVPLGQNEVYGAAASRKATASGAGYTLRRTWRVFPLLYLRWEHCAGDRSSPMGHLVMRLSSGKRERWRQLREPRCTARVMEQTRTSSLGHKQRFNRHILFFSLSLSLILSLIPEYEHKVCSRGPLRFSSHHLSSPAPLLPPLVASIHNLTLGPYQPSFPRLPRLLPWSHPKPPQSTDQPAPVFSLRLPSCSPSPQPMASNK</sequence>
<keyword evidence="3" id="KW-1185">Reference proteome</keyword>
<feature type="compositionally biased region" description="Polar residues" evidence="1">
    <location>
        <begin position="197"/>
        <end position="208"/>
    </location>
</feature>
<dbReference type="AlphaFoldDB" id="A0AAD9HR61"/>
<protein>
    <submittedName>
        <fullName evidence="2">Uncharacterized protein</fullName>
    </submittedName>
</protein>